<dbReference type="InterPro" id="IPR000253">
    <property type="entry name" value="FHA_dom"/>
</dbReference>
<dbReference type="PANTHER" id="PTHR22683:SF1">
    <property type="entry name" value="TYPE VII SECRETION SYSTEM PROTEIN ESSC"/>
    <property type="match status" value="1"/>
</dbReference>
<feature type="binding site" evidence="4">
    <location>
        <begin position="658"/>
        <end position="665"/>
    </location>
    <ligand>
        <name>ATP</name>
        <dbReference type="ChEBI" id="CHEBI:30616"/>
    </ligand>
</feature>
<dbReference type="PATRIC" id="fig|43675.28.peg.694"/>
<dbReference type="SMART" id="SM00382">
    <property type="entry name" value="AAA"/>
    <property type="match status" value="3"/>
</dbReference>
<dbReference type="RefSeq" id="WP_060824066.1">
    <property type="nucleotide sequence ID" value="NZ_AP014938.1"/>
</dbReference>
<dbReference type="InterPro" id="IPR002543">
    <property type="entry name" value="FtsK_dom"/>
</dbReference>
<dbReference type="PROSITE" id="PS50006">
    <property type="entry name" value="FHA_DOMAIN"/>
    <property type="match status" value="1"/>
</dbReference>
<dbReference type="CDD" id="cd00060">
    <property type="entry name" value="FHA"/>
    <property type="match status" value="1"/>
</dbReference>
<dbReference type="Gene3D" id="2.60.200.20">
    <property type="match status" value="1"/>
</dbReference>
<feature type="region of interest" description="Disordered" evidence="6">
    <location>
        <begin position="185"/>
        <end position="228"/>
    </location>
</feature>
<sequence>MRFFLDLEEHNGSYELDSWQPETTIADLIQATGGPSLPADEPLYCDNRPVTASSTLAEVKPMEGMRISRAPLSYPSLVRGWSVCLSGGSTVTLPHPIPSSRPLVAGRSPYADIVLPTASASWEHLHLQVVHDESTNTQKVRITDPGSTNGSFVDGQKIPEEGLTVSESTTIHVGDCVLTLQPAPQEKAAPRPGSAPNVSASGTAPFNRPPRQGALSAPDKVEAPTRKNVSDPPKFNIAMAVGPIIMAAAMVAIMQEIRYALFAMLSPILSIGMWVEQKRRHAKDKVKERVRFEQEMEKFKERIALSNREEIERLHDLAPAPDAVQLRALLPAMTLWRRRSTSPDLLTFHVGTGHIHWAPELTKPSNPEPEVQHILEHNTLWDAPLVADLREGGAIGIVGPREQSLALARSLVLQAATHTGPADMTIAVCADSARSQDWVWTSWLPHMHMAQNQQMRWFASGKEQSDQMLRSLYNDIESLPTRGLCVVVDSDTLTEGRESPARDLLAYGDEVRLMANKTAAAGARRVAGIVLASSVDRLPASCTSVVEIGEEASMTYSEPRRRYTVTDGVLAGVSAEDALHVARTLAHHEDPERLLLGGGLPQLVKLPELVGLPTPPGAEDIEAFWSQANGFSTEIGVGDSGAFTLDLVKDGPHGLVGGTTGSGKSEFLRSLVAGLAAHHDPSRLNFILVDFKGGAAFKTCERLPHTIGTLSNLDAQLAHRAIESLEAEMDRRQRLFAAAGEGVDNIKDYLATNPPEPMPRLLLVIDEFAMLAKDFPDVLSSLVSIGAVGRTLGVHMILATQRPAGVVNDDILANTNLRVALRVQSREDSSNVIGVPDASEISRSQMGRAYVKLGQNDISPVQTALVTGQSGTEVVTSLEVRATDSIGIPRSERARPKVSSSDANDLDLLIDAVVAAHAARGAVAPRKVWPEPLGSYVDLVDFGVRGFPDPDLPTVGGVRDGVLMCTLGDKPELQRQVPMGWNIEMSNLLLVGVAGSGTTTTIQSVVLGLAQHYSPEDIDIVLVDMGADGLLPLGSLPHVVSAVGTGQGARERQARFLRFVKSELDARRADAARRKPLFIVLDGFATLRDEFSDAVSMDLLANFYRVYADGPAVGIHCVVSTSRAKNIPSQILDASLQTWFFQLSDIHDYSSHGIRGTNVPAAVPGRCVDPKRLRQMQVATPAVGVEEAVSMIRERFPQAPAKRDVIGQLPTWVSWESMPAAEFSPSLWRIPVGIAEATLEACAFELYEGEHAMVAGNPRSGKSSLLVAFARLVSRARVAAEQSVSAALASGDAIAAENARMDAAEVPEVWAVFDQRSGLVNAPEGVFDRVFESKNASAQVQAALQDAAGPVLLLIDDGDRVDDPMNVFDAIVKGDFPDVHIIATGKPTDLRPLYSHWTKAIRKFRTGAVVQPNVDTDMDMFGSIPRRAPVQLSVGRGYAFLAGSPVLVQLMSPEDSQHRGGL</sequence>
<keyword evidence="3 4" id="KW-0067">ATP-binding</keyword>
<feature type="coiled-coil region" evidence="5">
    <location>
        <begin position="282"/>
        <end position="309"/>
    </location>
</feature>
<dbReference type="GO" id="GO:0005524">
    <property type="term" value="F:ATP binding"/>
    <property type="evidence" value="ECO:0007669"/>
    <property type="project" value="UniProtKB-UniRule"/>
</dbReference>
<name>A0A0K2RYL1_9MICC</name>
<dbReference type="PROSITE" id="PS50901">
    <property type="entry name" value="FTSK"/>
    <property type="match status" value="2"/>
</dbReference>
<protein>
    <submittedName>
        <fullName evidence="9">Cell division protein FtsK</fullName>
    </submittedName>
</protein>
<dbReference type="GO" id="GO:0003677">
    <property type="term" value="F:DNA binding"/>
    <property type="evidence" value="ECO:0007669"/>
    <property type="project" value="InterPro"/>
</dbReference>
<keyword evidence="2 4" id="KW-0547">Nucleotide-binding</keyword>
<dbReference type="InterPro" id="IPR008984">
    <property type="entry name" value="SMAD_FHA_dom_sf"/>
</dbReference>
<dbReference type="SUPFAM" id="SSF52540">
    <property type="entry name" value="P-loop containing nucleoside triphosphate hydrolases"/>
    <property type="match status" value="3"/>
</dbReference>
<gene>
    <name evidence="9" type="ORF">RM6536_0681</name>
</gene>
<evidence type="ECO:0000256" key="5">
    <source>
        <dbReference type="SAM" id="Coils"/>
    </source>
</evidence>
<dbReference type="InterPro" id="IPR050206">
    <property type="entry name" value="FtsK/SpoIIIE/SftA"/>
</dbReference>
<dbReference type="Pfam" id="PF00498">
    <property type="entry name" value="FHA"/>
    <property type="match status" value="1"/>
</dbReference>
<keyword evidence="1" id="KW-0597">Phosphoprotein</keyword>
<feature type="domain" description="FtsK" evidence="8">
    <location>
        <begin position="640"/>
        <end position="830"/>
    </location>
</feature>
<evidence type="ECO:0000259" key="8">
    <source>
        <dbReference type="PROSITE" id="PS50901"/>
    </source>
</evidence>
<dbReference type="InterPro" id="IPR003593">
    <property type="entry name" value="AAA+_ATPase"/>
</dbReference>
<evidence type="ECO:0000256" key="3">
    <source>
        <dbReference type="ARBA" id="ARBA00022840"/>
    </source>
</evidence>
<dbReference type="CDD" id="cd01127">
    <property type="entry name" value="TrwB_TraG_TraD_VirD4"/>
    <property type="match status" value="1"/>
</dbReference>
<dbReference type="EMBL" id="AP014938">
    <property type="protein sequence ID" value="BAS19928.1"/>
    <property type="molecule type" value="Genomic_DNA"/>
</dbReference>
<evidence type="ECO:0000256" key="6">
    <source>
        <dbReference type="SAM" id="MobiDB-lite"/>
    </source>
</evidence>
<evidence type="ECO:0000259" key="7">
    <source>
        <dbReference type="PROSITE" id="PS50006"/>
    </source>
</evidence>
<feature type="domain" description="FtsK" evidence="8">
    <location>
        <begin position="976"/>
        <end position="1150"/>
    </location>
</feature>
<keyword evidence="9" id="KW-0132">Cell division</keyword>
<keyword evidence="9" id="KW-0131">Cell cycle</keyword>
<evidence type="ECO:0000313" key="9">
    <source>
        <dbReference type="EMBL" id="BAS19928.1"/>
    </source>
</evidence>
<organism evidence="9">
    <name type="scientific">Rothia mucilaginosa</name>
    <dbReference type="NCBI Taxonomy" id="43675"/>
    <lineage>
        <taxon>Bacteria</taxon>
        <taxon>Bacillati</taxon>
        <taxon>Actinomycetota</taxon>
        <taxon>Actinomycetes</taxon>
        <taxon>Micrococcales</taxon>
        <taxon>Micrococcaceae</taxon>
        <taxon>Rothia</taxon>
    </lineage>
</organism>
<keyword evidence="5" id="KW-0175">Coiled coil</keyword>
<dbReference type="SUPFAM" id="SSF49879">
    <property type="entry name" value="SMAD/FHA domain"/>
    <property type="match status" value="1"/>
</dbReference>
<reference evidence="10" key="1">
    <citation type="submission" date="2015-08" db="EMBL/GenBank/DDBJ databases">
        <title>Complete genome sequence of Rothia mucilaginosa strain NUM-Rm6536.</title>
        <authorList>
            <person name="Nambu T."/>
        </authorList>
    </citation>
    <scope>NUCLEOTIDE SEQUENCE [LARGE SCALE GENOMIC DNA]</scope>
    <source>
        <strain evidence="10">NUM-Rm6536</strain>
    </source>
</reference>
<dbReference type="InterPro" id="IPR027417">
    <property type="entry name" value="P-loop_NTPase"/>
</dbReference>
<dbReference type="Gene3D" id="3.40.50.300">
    <property type="entry name" value="P-loop containing nucleotide triphosphate hydrolases"/>
    <property type="match status" value="3"/>
</dbReference>
<feature type="binding site" evidence="4">
    <location>
        <begin position="992"/>
        <end position="999"/>
    </location>
    <ligand>
        <name>ATP</name>
        <dbReference type="ChEBI" id="CHEBI:30616"/>
    </ligand>
</feature>
<evidence type="ECO:0000256" key="4">
    <source>
        <dbReference type="PROSITE-ProRule" id="PRU00289"/>
    </source>
</evidence>
<dbReference type="Proteomes" id="UP000066203">
    <property type="component" value="Chromosome"/>
</dbReference>
<evidence type="ECO:0000313" key="10">
    <source>
        <dbReference type="Proteomes" id="UP000066203"/>
    </source>
</evidence>
<dbReference type="Pfam" id="PF01580">
    <property type="entry name" value="FtsK_SpoIIIE"/>
    <property type="match status" value="2"/>
</dbReference>
<dbReference type="GO" id="GO:0051301">
    <property type="term" value="P:cell division"/>
    <property type="evidence" value="ECO:0007669"/>
    <property type="project" value="UniProtKB-KW"/>
</dbReference>
<feature type="domain" description="FHA" evidence="7">
    <location>
        <begin position="103"/>
        <end position="158"/>
    </location>
</feature>
<evidence type="ECO:0000256" key="1">
    <source>
        <dbReference type="ARBA" id="ARBA00022553"/>
    </source>
</evidence>
<dbReference type="PANTHER" id="PTHR22683">
    <property type="entry name" value="SPORULATION PROTEIN RELATED"/>
    <property type="match status" value="1"/>
</dbReference>
<proteinExistence type="predicted"/>
<accession>A0A0K2RYL1</accession>
<dbReference type="SMART" id="SM00240">
    <property type="entry name" value="FHA"/>
    <property type="match status" value="1"/>
</dbReference>
<evidence type="ECO:0000256" key="2">
    <source>
        <dbReference type="ARBA" id="ARBA00022741"/>
    </source>
</evidence>
<feature type="compositionally biased region" description="Basic and acidic residues" evidence="6">
    <location>
        <begin position="219"/>
        <end position="228"/>
    </location>
</feature>